<organism evidence="2 3">
    <name type="scientific">Prorocentrum cordatum</name>
    <dbReference type="NCBI Taxonomy" id="2364126"/>
    <lineage>
        <taxon>Eukaryota</taxon>
        <taxon>Sar</taxon>
        <taxon>Alveolata</taxon>
        <taxon>Dinophyceae</taxon>
        <taxon>Prorocentrales</taxon>
        <taxon>Prorocentraceae</taxon>
        <taxon>Prorocentrum</taxon>
    </lineage>
</organism>
<proteinExistence type="predicted"/>
<dbReference type="EMBL" id="CAUYUJ010019892">
    <property type="protein sequence ID" value="CAK0894402.1"/>
    <property type="molecule type" value="Genomic_DNA"/>
</dbReference>
<feature type="compositionally biased region" description="Low complexity" evidence="1">
    <location>
        <begin position="29"/>
        <end position="49"/>
    </location>
</feature>
<sequence>MQASETQASNAGCFSALPGLLSRRDLPPRRLWQPRRPGAADAAPGRQPRSPWPVAAGTRHWEWDLSHVDRVAGAVAARGDAVIESG</sequence>
<gene>
    <name evidence="2" type="ORF">PCOR1329_LOCUS73452</name>
</gene>
<feature type="region of interest" description="Disordered" evidence="1">
    <location>
        <begin position="25"/>
        <end position="53"/>
    </location>
</feature>
<accession>A0ABN9X4W6</accession>
<evidence type="ECO:0000313" key="2">
    <source>
        <dbReference type="EMBL" id="CAK0894402.1"/>
    </source>
</evidence>
<protein>
    <submittedName>
        <fullName evidence="2">Uncharacterized protein</fullName>
    </submittedName>
</protein>
<comment type="caution">
    <text evidence="2">The sequence shown here is derived from an EMBL/GenBank/DDBJ whole genome shotgun (WGS) entry which is preliminary data.</text>
</comment>
<evidence type="ECO:0000313" key="3">
    <source>
        <dbReference type="Proteomes" id="UP001189429"/>
    </source>
</evidence>
<dbReference type="Proteomes" id="UP001189429">
    <property type="component" value="Unassembled WGS sequence"/>
</dbReference>
<reference evidence="2" key="1">
    <citation type="submission" date="2023-10" db="EMBL/GenBank/DDBJ databases">
        <authorList>
            <person name="Chen Y."/>
            <person name="Shah S."/>
            <person name="Dougan E. K."/>
            <person name="Thang M."/>
            <person name="Chan C."/>
        </authorList>
    </citation>
    <scope>NUCLEOTIDE SEQUENCE [LARGE SCALE GENOMIC DNA]</scope>
</reference>
<keyword evidence="3" id="KW-1185">Reference proteome</keyword>
<evidence type="ECO:0000256" key="1">
    <source>
        <dbReference type="SAM" id="MobiDB-lite"/>
    </source>
</evidence>
<name>A0ABN9X4W6_9DINO</name>